<accession>A0A402CBI8</accession>
<comment type="caution">
    <text evidence="1">The sequence shown here is derived from an EMBL/GenBank/DDBJ whole genome shotgun (WGS) entry which is preliminary data.</text>
</comment>
<reference evidence="1 2" key="1">
    <citation type="submission" date="2018-11" db="EMBL/GenBank/DDBJ databases">
        <title>Microbial catabolism of amino acid.</title>
        <authorList>
            <person name="Hibi M."/>
            <person name="Ogawa J."/>
        </authorList>
    </citation>
    <scope>NUCLEOTIDE SEQUENCE [LARGE SCALE GENOMIC DNA]</scope>
    <source>
        <strain evidence="1 2">C31-06</strain>
    </source>
</reference>
<dbReference type="Proteomes" id="UP000287519">
    <property type="component" value="Unassembled WGS sequence"/>
</dbReference>
<name>A0A402CBI8_RHOWR</name>
<protein>
    <recommendedName>
        <fullName evidence="3">DUF3800 domain-containing protein</fullName>
    </recommendedName>
</protein>
<dbReference type="EMBL" id="BHYM01000038">
    <property type="protein sequence ID" value="GCE40958.1"/>
    <property type="molecule type" value="Genomic_DNA"/>
</dbReference>
<dbReference type="RefSeq" id="WP_225858184.1">
    <property type="nucleotide sequence ID" value="NZ_BHYM01000038.1"/>
</dbReference>
<evidence type="ECO:0000313" key="1">
    <source>
        <dbReference type="EMBL" id="GCE40958.1"/>
    </source>
</evidence>
<keyword evidence="2" id="KW-1185">Reference proteome</keyword>
<evidence type="ECO:0000313" key="2">
    <source>
        <dbReference type="Proteomes" id="UP000287519"/>
    </source>
</evidence>
<sequence>MAVVEVFVDETKERGYLLCAAVVASRRLTESKKAMRELKPNNRDRLHMHDERPANRGRIVKEFMRVCPVDEAHIFIAPIAGRRERAVRDDCLAELARKSAALGANRILVESCSQDRQDFRVLTGSLSAIGALDQVRVEVDVPTSNEMLWAADLVVWAYAAGGRNRELVMPIVQVHNIG</sequence>
<organism evidence="1 2">
    <name type="scientific">Rhodococcus wratislaviensis</name>
    <name type="common">Tsukamurella wratislaviensis</name>
    <dbReference type="NCBI Taxonomy" id="44752"/>
    <lineage>
        <taxon>Bacteria</taxon>
        <taxon>Bacillati</taxon>
        <taxon>Actinomycetota</taxon>
        <taxon>Actinomycetes</taxon>
        <taxon>Mycobacteriales</taxon>
        <taxon>Nocardiaceae</taxon>
        <taxon>Rhodococcus</taxon>
    </lineage>
</organism>
<dbReference type="AlphaFoldDB" id="A0A402CBI8"/>
<evidence type="ECO:0008006" key="3">
    <source>
        <dbReference type="Google" id="ProtNLM"/>
    </source>
</evidence>
<gene>
    <name evidence="1" type="ORF">Rhow_004601</name>
</gene>
<proteinExistence type="predicted"/>